<feature type="binding site" evidence="11">
    <location>
        <position position="173"/>
    </location>
    <ligand>
        <name>substrate</name>
    </ligand>
</feature>
<dbReference type="RefSeq" id="WP_153713831.1">
    <property type="nucleotide sequence ID" value="NZ_CP045871.1"/>
</dbReference>
<evidence type="ECO:0000313" key="13">
    <source>
        <dbReference type="EMBL" id="QGG80327.1"/>
    </source>
</evidence>
<comment type="subunit">
    <text evidence="11">Monomer.</text>
</comment>
<feature type="binding site" evidence="11">
    <location>
        <position position="82"/>
    </location>
    <ligand>
        <name>FMN</name>
        <dbReference type="ChEBI" id="CHEBI:58210"/>
    </ligand>
</feature>
<dbReference type="Pfam" id="PF01180">
    <property type="entry name" value="DHO_dh"/>
    <property type="match status" value="1"/>
</dbReference>
<dbReference type="PANTHER" id="PTHR48109">
    <property type="entry name" value="DIHYDROOROTATE DEHYDROGENASE (QUINONE), MITOCHONDRIAL-RELATED"/>
    <property type="match status" value="1"/>
</dbReference>
<dbReference type="InterPro" id="IPR012135">
    <property type="entry name" value="Dihydroorotate_DH_1_2"/>
</dbReference>
<reference evidence="13 14" key="1">
    <citation type="submission" date="2019-11" db="EMBL/GenBank/DDBJ databases">
        <authorList>
            <person name="Khan S.A."/>
            <person name="Jeon C.O."/>
            <person name="Chun B.H."/>
        </authorList>
    </citation>
    <scope>NUCLEOTIDE SEQUENCE [LARGE SCALE GENOMIC DNA]</scope>
    <source>
        <strain evidence="13 14">IMCC 1097</strain>
    </source>
</reference>
<evidence type="ECO:0000256" key="2">
    <source>
        <dbReference type="ARBA" id="ARBA00004370"/>
    </source>
</evidence>
<comment type="function">
    <text evidence="1 11">Catalyzes the conversion of dihydroorotate to orotate with quinone as electron acceptor.</text>
</comment>
<dbReference type="EC" id="1.3.5.2" evidence="11"/>
<feature type="binding site" evidence="11">
    <location>
        <position position="293"/>
    </location>
    <ligand>
        <name>FMN</name>
        <dbReference type="ChEBI" id="CHEBI:58210"/>
    </ligand>
</feature>
<dbReference type="GO" id="GO:0005737">
    <property type="term" value="C:cytoplasm"/>
    <property type="evidence" value="ECO:0007669"/>
    <property type="project" value="InterPro"/>
</dbReference>
<name>A0A5Q2QEA2_9GAMM</name>
<dbReference type="HAMAP" id="MF_00225">
    <property type="entry name" value="DHO_dh_type2"/>
    <property type="match status" value="1"/>
</dbReference>
<dbReference type="SUPFAM" id="SSF51395">
    <property type="entry name" value="FMN-linked oxidoreductases"/>
    <property type="match status" value="1"/>
</dbReference>
<keyword evidence="6 11" id="KW-0288">FMN</keyword>
<comment type="pathway">
    <text evidence="3 11">Pyrimidine metabolism; UMP biosynthesis via de novo pathway; orotate from (S)-dihydroorotate (quinone route): step 1/1.</text>
</comment>
<dbReference type="GO" id="GO:0106430">
    <property type="term" value="F:dihydroorotate dehydrogenase (quinone) activity"/>
    <property type="evidence" value="ECO:0007669"/>
    <property type="project" value="UniProtKB-EC"/>
</dbReference>
<evidence type="ECO:0000256" key="6">
    <source>
        <dbReference type="ARBA" id="ARBA00022643"/>
    </source>
</evidence>
<comment type="similarity">
    <text evidence="4 11">Belongs to the dihydroorotate dehydrogenase family. Type 2 subfamily.</text>
</comment>
<dbReference type="GO" id="GO:0044205">
    <property type="term" value="P:'de novo' UMP biosynthetic process"/>
    <property type="evidence" value="ECO:0007669"/>
    <property type="project" value="UniProtKB-UniRule"/>
</dbReference>
<evidence type="ECO:0000256" key="3">
    <source>
        <dbReference type="ARBA" id="ARBA00005161"/>
    </source>
</evidence>
<keyword evidence="7 11" id="KW-0665">Pyrimidine biosynthesis</keyword>
<gene>
    <name evidence="11" type="primary">pyrD</name>
    <name evidence="13" type="ORF">GH975_06975</name>
</gene>
<feature type="binding site" evidence="11">
    <location>
        <position position="62"/>
    </location>
    <ligand>
        <name>substrate</name>
    </ligand>
</feature>
<comment type="cofactor">
    <cofactor evidence="11">
        <name>FMN</name>
        <dbReference type="ChEBI" id="CHEBI:58210"/>
    </cofactor>
    <text evidence="11">Binds 1 FMN per subunit.</text>
</comment>
<evidence type="ECO:0000256" key="1">
    <source>
        <dbReference type="ARBA" id="ARBA00003125"/>
    </source>
</evidence>
<comment type="catalytic activity">
    <reaction evidence="10 11">
        <text>(S)-dihydroorotate + a quinone = orotate + a quinol</text>
        <dbReference type="Rhea" id="RHEA:30187"/>
        <dbReference type="ChEBI" id="CHEBI:24646"/>
        <dbReference type="ChEBI" id="CHEBI:30839"/>
        <dbReference type="ChEBI" id="CHEBI:30864"/>
        <dbReference type="ChEBI" id="CHEBI:132124"/>
        <dbReference type="EC" id="1.3.5.2"/>
    </reaction>
</comment>
<evidence type="ECO:0000256" key="5">
    <source>
        <dbReference type="ARBA" id="ARBA00022630"/>
    </source>
</evidence>
<evidence type="ECO:0000256" key="8">
    <source>
        <dbReference type="ARBA" id="ARBA00023002"/>
    </source>
</evidence>
<dbReference type="AlphaFoldDB" id="A0A5Q2QEA2"/>
<keyword evidence="5 11" id="KW-0285">Flavoprotein</keyword>
<dbReference type="PIRSF" id="PIRSF000164">
    <property type="entry name" value="DHO_oxidase"/>
    <property type="match status" value="1"/>
</dbReference>
<evidence type="ECO:0000256" key="4">
    <source>
        <dbReference type="ARBA" id="ARBA00005359"/>
    </source>
</evidence>
<dbReference type="Proteomes" id="UP000388235">
    <property type="component" value="Chromosome"/>
</dbReference>
<dbReference type="UniPathway" id="UPA00070">
    <property type="reaction ID" value="UER00946"/>
</dbReference>
<evidence type="ECO:0000256" key="9">
    <source>
        <dbReference type="ARBA" id="ARBA00023136"/>
    </source>
</evidence>
<dbReference type="InterPro" id="IPR013785">
    <property type="entry name" value="Aldolase_TIM"/>
</dbReference>
<comment type="subcellular location">
    <subcellularLocation>
        <location evidence="11">Cell membrane</location>
        <topology evidence="11">Peripheral membrane protein</topology>
    </subcellularLocation>
    <subcellularLocation>
        <location evidence="2">Membrane</location>
    </subcellularLocation>
</comment>
<dbReference type="PROSITE" id="PS00911">
    <property type="entry name" value="DHODEHASE_1"/>
    <property type="match status" value="1"/>
</dbReference>
<feature type="binding site" evidence="11">
    <location>
        <position position="213"/>
    </location>
    <ligand>
        <name>FMN</name>
        <dbReference type="ChEBI" id="CHEBI:58210"/>
    </ligand>
</feature>
<dbReference type="NCBIfam" id="NF003652">
    <property type="entry name" value="PRK05286.2-5"/>
    <property type="match status" value="1"/>
</dbReference>
<dbReference type="PROSITE" id="PS00912">
    <property type="entry name" value="DHODEHASE_2"/>
    <property type="match status" value="1"/>
</dbReference>
<feature type="binding site" evidence="11">
    <location>
        <begin position="58"/>
        <end position="62"/>
    </location>
    <ligand>
        <name>FMN</name>
        <dbReference type="ChEBI" id="CHEBI:58210"/>
    </ligand>
</feature>
<sequence length="337" mass="35779">MYSALRPLLFRLDPETAHDLTLSAMHWIGRVAGPGTVPDAHPVERMGLTFANPVGLAAGLDKDATAFDGLARFGFGFIEVGTVTPRAQPGNDKPRMFRLPQSRAVINRMGFNNHGLDALIRRVDGRRYSGVLGINLGKNKDTPADRASDDYVAGLNAVHQLADYITVNLSSPNTPGLRDLQLGEALDHLLSDLSAARAALADRFGARTPVLVKLAPDLADQDLDEMATRLVEAGIDGIIATNTTLSRDAVTGQPYANEAGGLSGQPVCARANQVMQRLRATVGAETTLVGVGGIDSPALALQRLASGADLIQLYTGLVYEGPGLARRCVKAIRDQRG</sequence>
<dbReference type="OrthoDB" id="9802377at2"/>
<keyword evidence="14" id="KW-1185">Reference proteome</keyword>
<dbReference type="CDD" id="cd04738">
    <property type="entry name" value="DHOD_2_like"/>
    <property type="match status" value="1"/>
</dbReference>
<dbReference type="InterPro" id="IPR050074">
    <property type="entry name" value="DHO_dehydrogenase"/>
</dbReference>
<dbReference type="KEGG" id="llp:GH975_06975"/>
<dbReference type="GO" id="GO:0005886">
    <property type="term" value="C:plasma membrane"/>
    <property type="evidence" value="ECO:0007669"/>
    <property type="project" value="UniProtKB-SubCell"/>
</dbReference>
<accession>A0A5Q2QEA2</accession>
<evidence type="ECO:0000256" key="10">
    <source>
        <dbReference type="ARBA" id="ARBA00048639"/>
    </source>
</evidence>
<feature type="active site" description="Nucleophile" evidence="11">
    <location>
        <position position="171"/>
    </location>
</feature>
<evidence type="ECO:0000256" key="7">
    <source>
        <dbReference type="ARBA" id="ARBA00022975"/>
    </source>
</evidence>
<proteinExistence type="inferred from homology"/>
<keyword evidence="11" id="KW-1003">Cell membrane</keyword>
<feature type="domain" description="Dihydroorotate dehydrogenase catalytic" evidence="12">
    <location>
        <begin position="45"/>
        <end position="333"/>
    </location>
</feature>
<feature type="binding site" evidence="11">
    <location>
        <position position="135"/>
    </location>
    <ligand>
        <name>FMN</name>
        <dbReference type="ChEBI" id="CHEBI:58210"/>
    </ligand>
</feature>
<dbReference type="InterPro" id="IPR005720">
    <property type="entry name" value="Dihydroorotate_DH_cat"/>
</dbReference>
<keyword evidence="9 11" id="KW-0472">Membrane</keyword>
<protein>
    <recommendedName>
        <fullName evidence="11">Dihydroorotate dehydrogenase (quinone)</fullName>
        <ecNumber evidence="11">1.3.5.2</ecNumber>
    </recommendedName>
    <alternativeName>
        <fullName evidence="11">DHOdehase</fullName>
        <shortName evidence="11">DHOD</shortName>
        <shortName evidence="11">DHODase</shortName>
    </alternativeName>
    <alternativeName>
        <fullName evidence="11">Dihydroorotate oxidase</fullName>
    </alternativeName>
</protein>
<dbReference type="NCBIfam" id="NF003646">
    <property type="entry name" value="PRK05286.1-4"/>
    <property type="match status" value="1"/>
</dbReference>
<dbReference type="EMBL" id="CP045871">
    <property type="protein sequence ID" value="QGG80327.1"/>
    <property type="molecule type" value="Genomic_DNA"/>
</dbReference>
<feature type="binding site" evidence="11">
    <location>
        <begin position="314"/>
        <end position="315"/>
    </location>
    <ligand>
        <name>FMN</name>
        <dbReference type="ChEBI" id="CHEBI:58210"/>
    </ligand>
</feature>
<feature type="binding site" evidence="11">
    <location>
        <position position="168"/>
    </location>
    <ligand>
        <name>FMN</name>
        <dbReference type="ChEBI" id="CHEBI:58210"/>
    </ligand>
</feature>
<feature type="binding site" evidence="11">
    <location>
        <begin position="107"/>
        <end position="111"/>
    </location>
    <ligand>
        <name>substrate</name>
    </ligand>
</feature>
<dbReference type="GO" id="GO:0006207">
    <property type="term" value="P:'de novo' pyrimidine nucleobase biosynthetic process"/>
    <property type="evidence" value="ECO:0007669"/>
    <property type="project" value="UniProtKB-UniRule"/>
</dbReference>
<feature type="binding site" evidence="11">
    <location>
        <position position="241"/>
    </location>
    <ligand>
        <name>FMN</name>
        <dbReference type="ChEBI" id="CHEBI:58210"/>
    </ligand>
</feature>
<evidence type="ECO:0000313" key="14">
    <source>
        <dbReference type="Proteomes" id="UP000388235"/>
    </source>
</evidence>
<organism evidence="13 14">
    <name type="scientific">Litorivicinus lipolyticus</name>
    <dbReference type="NCBI Taxonomy" id="418701"/>
    <lineage>
        <taxon>Bacteria</taxon>
        <taxon>Pseudomonadati</taxon>
        <taxon>Pseudomonadota</taxon>
        <taxon>Gammaproteobacteria</taxon>
        <taxon>Oceanospirillales</taxon>
        <taxon>Litorivicinaceae</taxon>
        <taxon>Litorivicinus</taxon>
    </lineage>
</organism>
<feature type="binding site" evidence="11">
    <location>
        <begin position="242"/>
        <end position="243"/>
    </location>
    <ligand>
        <name>substrate</name>
    </ligand>
</feature>
<evidence type="ECO:0000256" key="11">
    <source>
        <dbReference type="HAMAP-Rule" id="MF_00225"/>
    </source>
</evidence>
<dbReference type="PANTHER" id="PTHR48109:SF4">
    <property type="entry name" value="DIHYDROOROTATE DEHYDROGENASE (QUINONE), MITOCHONDRIAL"/>
    <property type="match status" value="1"/>
</dbReference>
<dbReference type="NCBIfam" id="TIGR01036">
    <property type="entry name" value="pyrD_sub2"/>
    <property type="match status" value="1"/>
</dbReference>
<keyword evidence="8 11" id="KW-0560">Oxidoreductase</keyword>
<dbReference type="InterPro" id="IPR005719">
    <property type="entry name" value="Dihydroorotate_DH_2"/>
</dbReference>
<dbReference type="InterPro" id="IPR001295">
    <property type="entry name" value="Dihydroorotate_DH_CS"/>
</dbReference>
<feature type="binding site" evidence="11">
    <location>
        <position position="264"/>
    </location>
    <ligand>
        <name>FMN</name>
        <dbReference type="ChEBI" id="CHEBI:58210"/>
    </ligand>
</feature>
<evidence type="ECO:0000259" key="12">
    <source>
        <dbReference type="Pfam" id="PF01180"/>
    </source>
</evidence>
<feature type="binding site" evidence="11">
    <location>
        <position position="168"/>
    </location>
    <ligand>
        <name>substrate</name>
    </ligand>
</feature>
<dbReference type="Gene3D" id="3.20.20.70">
    <property type="entry name" value="Aldolase class I"/>
    <property type="match status" value="1"/>
</dbReference>
<dbReference type="NCBIfam" id="NF003645">
    <property type="entry name" value="PRK05286.1-2"/>
    <property type="match status" value="1"/>
</dbReference>